<organism evidence="1 2">
    <name type="scientific">Roseivivax lentus</name>
    <dbReference type="NCBI Taxonomy" id="633194"/>
    <lineage>
        <taxon>Bacteria</taxon>
        <taxon>Pseudomonadati</taxon>
        <taxon>Pseudomonadota</taxon>
        <taxon>Alphaproteobacteria</taxon>
        <taxon>Rhodobacterales</taxon>
        <taxon>Roseobacteraceae</taxon>
        <taxon>Roseivivax</taxon>
    </lineage>
</organism>
<dbReference type="STRING" id="633194.SAMN05421759_10973"/>
<keyword evidence="2" id="KW-1185">Reference proteome</keyword>
<sequence>MSDLQGPLAPEHWLADLFASRAVARGQVIRRATRDVERYAAMDRFIAEVERRGFCAVENSGQVVIFCNRAPIRRLV</sequence>
<evidence type="ECO:0008006" key="3">
    <source>
        <dbReference type="Google" id="ProtNLM"/>
    </source>
</evidence>
<dbReference type="AlphaFoldDB" id="A0A1N7NNZ2"/>
<evidence type="ECO:0000313" key="2">
    <source>
        <dbReference type="Proteomes" id="UP000186684"/>
    </source>
</evidence>
<gene>
    <name evidence="1" type="ORF">SAMN05421759_10973</name>
</gene>
<dbReference type="RefSeq" id="WP_076448904.1">
    <property type="nucleotide sequence ID" value="NZ_FTOQ01000009.1"/>
</dbReference>
<dbReference type="EMBL" id="FTOQ01000009">
    <property type="protein sequence ID" value="SIT00054.1"/>
    <property type="molecule type" value="Genomic_DNA"/>
</dbReference>
<dbReference type="Proteomes" id="UP000186684">
    <property type="component" value="Unassembled WGS sequence"/>
</dbReference>
<evidence type="ECO:0000313" key="1">
    <source>
        <dbReference type="EMBL" id="SIT00054.1"/>
    </source>
</evidence>
<protein>
    <recommendedName>
        <fullName evidence="3">N-(5'-phosphoribosyl)anthranilate isomerase</fullName>
    </recommendedName>
</protein>
<dbReference type="OrthoDB" id="7867818at2"/>
<proteinExistence type="predicted"/>
<name>A0A1N7NNZ2_9RHOB</name>
<reference evidence="2" key="1">
    <citation type="submission" date="2017-01" db="EMBL/GenBank/DDBJ databases">
        <authorList>
            <person name="Varghese N."/>
            <person name="Submissions S."/>
        </authorList>
    </citation>
    <scope>NUCLEOTIDE SEQUENCE [LARGE SCALE GENOMIC DNA]</scope>
    <source>
        <strain evidence="2">DSM 29430</strain>
    </source>
</reference>
<accession>A0A1N7NNZ2</accession>